<protein>
    <submittedName>
        <fullName evidence="7">Uncharacterized protein</fullName>
    </submittedName>
</protein>
<keyword evidence="3" id="KW-0479">Metal-binding</keyword>
<dbReference type="InterPro" id="IPR018752">
    <property type="entry name" value="DabA"/>
</dbReference>
<keyword evidence="2" id="KW-1003">Cell membrane</keyword>
<reference evidence="7" key="1">
    <citation type="submission" date="2012-11" db="EMBL/GenBank/DDBJ databases">
        <title>Permanent draft genomes of Rhodopirellula europaea strain SH398 and 6C.</title>
        <authorList>
            <person name="Richter M."/>
            <person name="Richter-Heitmann T."/>
            <person name="Frank C."/>
            <person name="Harder J."/>
            <person name="Glockner F.O."/>
        </authorList>
    </citation>
    <scope>NUCLEOTIDE SEQUENCE</scope>
    <source>
        <strain evidence="7">6C</strain>
    </source>
</reference>
<keyword evidence="5" id="KW-0472">Membrane</keyword>
<dbReference type="Proteomes" id="UP000011529">
    <property type="component" value="Unassembled WGS sequence"/>
</dbReference>
<dbReference type="PATRIC" id="fig|1263867.3.peg.4043"/>
<sequence length="242" mass="27131">MDLTPHEALEHVEERAEDLSQARPEYNHATSALVTVGRRDWSRGLFMDRRAFVTEYDPAVDDENGHILTRILQAAIPVCGGISLEYYFSTVDVEGYGCGSKLPHNVASMVGVMTGAASDLRPGLSQQMVEIHEPMRILFVIETTPEMLRRIISENEGIRRMVEGNWVQLAILDPSTSTVQRYINGHFEPHIVADREIPTVQSSMHWYRGQRDHLGFATVQEPEIKTPVSSSESDANTSEVLV</sequence>
<accession>M2AE74</accession>
<feature type="compositionally biased region" description="Basic and acidic residues" evidence="6">
    <location>
        <begin position="1"/>
        <end position="20"/>
    </location>
</feature>
<evidence type="ECO:0000256" key="2">
    <source>
        <dbReference type="ARBA" id="ARBA00022475"/>
    </source>
</evidence>
<dbReference type="GO" id="GO:0046872">
    <property type="term" value="F:metal ion binding"/>
    <property type="evidence" value="ECO:0007669"/>
    <property type="project" value="UniProtKB-KW"/>
</dbReference>
<dbReference type="AlphaFoldDB" id="M2AE74"/>
<comment type="caution">
    <text evidence="7">The sequence shown here is derived from an EMBL/GenBank/DDBJ whole genome shotgun (WGS) entry which is preliminary data.</text>
</comment>
<evidence type="ECO:0000256" key="5">
    <source>
        <dbReference type="ARBA" id="ARBA00023136"/>
    </source>
</evidence>
<evidence type="ECO:0000256" key="1">
    <source>
        <dbReference type="ARBA" id="ARBA00022448"/>
    </source>
</evidence>
<feature type="region of interest" description="Disordered" evidence="6">
    <location>
        <begin position="223"/>
        <end position="242"/>
    </location>
</feature>
<proteinExistence type="predicted"/>
<organism evidence="7 8">
    <name type="scientific">Rhodopirellula europaea 6C</name>
    <dbReference type="NCBI Taxonomy" id="1263867"/>
    <lineage>
        <taxon>Bacteria</taxon>
        <taxon>Pseudomonadati</taxon>
        <taxon>Planctomycetota</taxon>
        <taxon>Planctomycetia</taxon>
        <taxon>Pirellulales</taxon>
        <taxon>Pirellulaceae</taxon>
        <taxon>Rhodopirellula</taxon>
    </lineage>
</organism>
<gene>
    <name evidence="7" type="ORF">RE6C_03784</name>
</gene>
<feature type="region of interest" description="Disordered" evidence="6">
    <location>
        <begin position="1"/>
        <end position="22"/>
    </location>
</feature>
<dbReference type="PANTHER" id="PTHR38344:SF1">
    <property type="entry name" value="INORGANIC CARBON TRANSPORTER SUBUNIT DABA-RELATED"/>
    <property type="match status" value="1"/>
</dbReference>
<reference evidence="7" key="2">
    <citation type="journal article" date="2013" name="Mar. Genomics">
        <title>Expression of sulfatases in Rhodopirellula baltica and the diversity of sulfatases in the genus Rhodopirellula.</title>
        <authorList>
            <person name="Wegner C.E."/>
            <person name="Richter-Heitmann T."/>
            <person name="Klindworth A."/>
            <person name="Klockow C."/>
            <person name="Richter M."/>
            <person name="Achstetter T."/>
            <person name="Glockner F.O."/>
            <person name="Harder J."/>
        </authorList>
    </citation>
    <scope>NUCLEOTIDE SEQUENCE [LARGE SCALE GENOMIC DNA]</scope>
    <source>
        <strain evidence="7">6C</strain>
    </source>
</reference>
<evidence type="ECO:0000313" key="7">
    <source>
        <dbReference type="EMBL" id="EMB15425.1"/>
    </source>
</evidence>
<evidence type="ECO:0000313" key="8">
    <source>
        <dbReference type="Proteomes" id="UP000011529"/>
    </source>
</evidence>
<keyword evidence="1" id="KW-0813">Transport</keyword>
<name>M2AE74_9BACT</name>
<keyword evidence="4" id="KW-0862">Zinc</keyword>
<keyword evidence="8" id="KW-1185">Reference proteome</keyword>
<evidence type="ECO:0000256" key="6">
    <source>
        <dbReference type="SAM" id="MobiDB-lite"/>
    </source>
</evidence>
<feature type="compositionally biased region" description="Polar residues" evidence="6">
    <location>
        <begin position="227"/>
        <end position="242"/>
    </location>
</feature>
<dbReference type="Pfam" id="PF10070">
    <property type="entry name" value="DabA"/>
    <property type="match status" value="1"/>
</dbReference>
<dbReference type="EMBL" id="ANMO01000173">
    <property type="protein sequence ID" value="EMB15425.1"/>
    <property type="molecule type" value="Genomic_DNA"/>
</dbReference>
<evidence type="ECO:0000256" key="4">
    <source>
        <dbReference type="ARBA" id="ARBA00022833"/>
    </source>
</evidence>
<dbReference type="PANTHER" id="PTHR38344">
    <property type="entry name" value="UPF0753 PROTEIN AQ_863"/>
    <property type="match status" value="1"/>
</dbReference>
<evidence type="ECO:0000256" key="3">
    <source>
        <dbReference type="ARBA" id="ARBA00022723"/>
    </source>
</evidence>